<accession>A0A8J2JCM0</accession>
<protein>
    <submittedName>
        <fullName evidence="2">Uncharacterized protein</fullName>
    </submittedName>
</protein>
<proteinExistence type="predicted"/>
<dbReference type="AlphaFoldDB" id="A0A8J2JCM0"/>
<feature type="region of interest" description="Disordered" evidence="1">
    <location>
        <begin position="154"/>
        <end position="174"/>
    </location>
</feature>
<dbReference type="EMBL" id="CAJVCH010050498">
    <property type="protein sequence ID" value="CAG7718041.1"/>
    <property type="molecule type" value="Genomic_DNA"/>
</dbReference>
<feature type="region of interest" description="Disordered" evidence="1">
    <location>
        <begin position="15"/>
        <end position="60"/>
    </location>
</feature>
<feature type="region of interest" description="Disordered" evidence="1">
    <location>
        <begin position="318"/>
        <end position="342"/>
    </location>
</feature>
<feature type="compositionally biased region" description="Low complexity" evidence="1">
    <location>
        <begin position="161"/>
        <end position="174"/>
    </location>
</feature>
<evidence type="ECO:0000256" key="1">
    <source>
        <dbReference type="SAM" id="MobiDB-lite"/>
    </source>
</evidence>
<keyword evidence="3" id="KW-1185">Reference proteome</keyword>
<reference evidence="2" key="1">
    <citation type="submission" date="2021-06" db="EMBL/GenBank/DDBJ databases">
        <authorList>
            <person name="Hodson N. C."/>
            <person name="Mongue J. A."/>
            <person name="Jaron S. K."/>
        </authorList>
    </citation>
    <scope>NUCLEOTIDE SEQUENCE</scope>
</reference>
<evidence type="ECO:0000313" key="2">
    <source>
        <dbReference type="EMBL" id="CAG7718041.1"/>
    </source>
</evidence>
<gene>
    <name evidence="2" type="ORF">AFUS01_LOCUS7464</name>
</gene>
<comment type="caution">
    <text evidence="2">The sequence shown here is derived from an EMBL/GenBank/DDBJ whole genome shotgun (WGS) entry which is preliminary data.</text>
</comment>
<name>A0A8J2JCM0_9HEXA</name>
<organism evidence="2 3">
    <name type="scientific">Allacma fusca</name>
    <dbReference type="NCBI Taxonomy" id="39272"/>
    <lineage>
        <taxon>Eukaryota</taxon>
        <taxon>Metazoa</taxon>
        <taxon>Ecdysozoa</taxon>
        <taxon>Arthropoda</taxon>
        <taxon>Hexapoda</taxon>
        <taxon>Collembola</taxon>
        <taxon>Symphypleona</taxon>
        <taxon>Sminthuridae</taxon>
        <taxon>Allacma</taxon>
    </lineage>
</organism>
<sequence>MDNNYYTGATLIRGSHHHHHNTNHGHYSPSLPSNGGAGGNGNSMAGPNNGTSLTGPPLLMQPRNNKNLFSGAPLIRNGSLNNGTVVSVPSNTVPTQLHSPTQPGVICCFQPVYYVPMMQNPGMHGPQLALPPPPIKKLNQPVMPKRRNYKSLQISKSNSGVPPSVTTTSPSTTPVISSAPAVLPSNPNLMHSKPLVVPAAISSSASAMPPNSGTVPSSVPVLPSSLAKTTRYLQSQSLISTSVISTPIKSTFTSLTALERNSSSPVDHMLFSHNGEENELNFQSVIESTRYLISNEEKQRSDKLLNFYFYDEHWRPRESEPTLSSSSQLNSSPTPTSAGMNYGTNFTNRRMSCQEIENDWISHIQHQNQLNNDTPHGFSNDYNNYCRPNSNSPLEVDETTLRIRQGQSLSEPKSNNNSGVSASAMVIKKKDLEVEAQIVTLANGHRDLEIHLCYVTS</sequence>
<evidence type="ECO:0000313" key="3">
    <source>
        <dbReference type="Proteomes" id="UP000708208"/>
    </source>
</evidence>
<dbReference type="Proteomes" id="UP000708208">
    <property type="component" value="Unassembled WGS sequence"/>
</dbReference>
<feature type="compositionally biased region" description="Low complexity" evidence="1">
    <location>
        <begin position="321"/>
        <end position="337"/>
    </location>
</feature>